<keyword evidence="6" id="KW-0687">Ribonucleoprotein</keyword>
<feature type="region of interest" description="Disordered" evidence="8">
    <location>
        <begin position="50"/>
        <end position="80"/>
    </location>
</feature>
<dbReference type="Pfam" id="PF10236">
    <property type="entry name" value="DAP3"/>
    <property type="match status" value="1"/>
</dbReference>
<keyword evidence="5" id="KW-0496">Mitochondrion</keyword>
<dbReference type="PANTHER" id="PTHR12810:SF0">
    <property type="entry name" value="SMALL RIBOSOMAL SUBUNIT PROTEIN MS29"/>
    <property type="match status" value="1"/>
</dbReference>
<dbReference type="PANTHER" id="PTHR12810">
    <property type="entry name" value="MITOCHONDRIAL 28S RIBOSOMAL PROTEIN S29"/>
    <property type="match status" value="1"/>
</dbReference>
<dbReference type="GO" id="GO:0005763">
    <property type="term" value="C:mitochondrial small ribosomal subunit"/>
    <property type="evidence" value="ECO:0007669"/>
    <property type="project" value="TreeGrafter"/>
</dbReference>
<evidence type="ECO:0000313" key="9">
    <source>
        <dbReference type="EMBL" id="KZT25215.1"/>
    </source>
</evidence>
<name>A0A165SIP4_9AGAM</name>
<evidence type="ECO:0000256" key="7">
    <source>
        <dbReference type="ARBA" id="ARBA00035140"/>
    </source>
</evidence>
<evidence type="ECO:0000256" key="1">
    <source>
        <dbReference type="ARBA" id="ARBA00004173"/>
    </source>
</evidence>
<dbReference type="Proteomes" id="UP000076761">
    <property type="component" value="Unassembled WGS sequence"/>
</dbReference>
<keyword evidence="10" id="KW-1185">Reference proteome</keyword>
<protein>
    <recommendedName>
        <fullName evidence="7">Small ribosomal subunit protein mS29</fullName>
    </recommendedName>
</protein>
<evidence type="ECO:0000256" key="8">
    <source>
        <dbReference type="SAM" id="MobiDB-lite"/>
    </source>
</evidence>
<dbReference type="EMBL" id="KV425573">
    <property type="protein sequence ID" value="KZT25215.1"/>
    <property type="molecule type" value="Genomic_DNA"/>
</dbReference>
<reference evidence="9 10" key="1">
    <citation type="journal article" date="2016" name="Mol. Biol. Evol.">
        <title>Comparative Genomics of Early-Diverging Mushroom-Forming Fungi Provides Insights into the Origins of Lignocellulose Decay Capabilities.</title>
        <authorList>
            <person name="Nagy L.G."/>
            <person name="Riley R."/>
            <person name="Tritt A."/>
            <person name="Adam C."/>
            <person name="Daum C."/>
            <person name="Floudas D."/>
            <person name="Sun H."/>
            <person name="Yadav J.S."/>
            <person name="Pangilinan J."/>
            <person name="Larsson K.H."/>
            <person name="Matsuura K."/>
            <person name="Barry K."/>
            <person name="Labutti K."/>
            <person name="Kuo R."/>
            <person name="Ohm R.A."/>
            <person name="Bhattacharya S.S."/>
            <person name="Shirouzu T."/>
            <person name="Yoshinaga Y."/>
            <person name="Martin F.M."/>
            <person name="Grigoriev I.V."/>
            <person name="Hibbett D.S."/>
        </authorList>
    </citation>
    <scope>NUCLEOTIDE SEQUENCE [LARGE SCALE GENOMIC DNA]</scope>
    <source>
        <strain evidence="9 10">HHB14362 ss-1</strain>
    </source>
</reference>
<evidence type="ECO:0000256" key="4">
    <source>
        <dbReference type="ARBA" id="ARBA00022980"/>
    </source>
</evidence>
<evidence type="ECO:0000313" key="10">
    <source>
        <dbReference type="Proteomes" id="UP000076761"/>
    </source>
</evidence>
<evidence type="ECO:0000256" key="5">
    <source>
        <dbReference type="ARBA" id="ARBA00023128"/>
    </source>
</evidence>
<dbReference type="OrthoDB" id="274828at2759"/>
<evidence type="ECO:0000256" key="3">
    <source>
        <dbReference type="ARBA" id="ARBA00022946"/>
    </source>
</evidence>
<organism evidence="9 10">
    <name type="scientific">Neolentinus lepideus HHB14362 ss-1</name>
    <dbReference type="NCBI Taxonomy" id="1314782"/>
    <lineage>
        <taxon>Eukaryota</taxon>
        <taxon>Fungi</taxon>
        <taxon>Dikarya</taxon>
        <taxon>Basidiomycota</taxon>
        <taxon>Agaricomycotina</taxon>
        <taxon>Agaricomycetes</taxon>
        <taxon>Gloeophyllales</taxon>
        <taxon>Gloeophyllaceae</taxon>
        <taxon>Neolentinus</taxon>
    </lineage>
</organism>
<gene>
    <name evidence="9" type="ORF">NEOLEDRAFT_1162888</name>
</gene>
<dbReference type="AlphaFoldDB" id="A0A165SIP4"/>
<dbReference type="InParanoid" id="A0A165SIP4"/>
<feature type="compositionally biased region" description="Basic and acidic residues" evidence="8">
    <location>
        <begin position="57"/>
        <end position="70"/>
    </location>
</feature>
<proteinExistence type="inferred from homology"/>
<evidence type="ECO:0000256" key="6">
    <source>
        <dbReference type="ARBA" id="ARBA00023274"/>
    </source>
</evidence>
<dbReference type="FunCoup" id="A0A165SIP4">
    <property type="interactions" value="34"/>
</dbReference>
<evidence type="ECO:0000256" key="2">
    <source>
        <dbReference type="ARBA" id="ARBA00009863"/>
    </source>
</evidence>
<dbReference type="InterPro" id="IPR019368">
    <property type="entry name" value="Ribosomal_mS29"/>
</dbReference>
<sequence length="464" mass="51049">MSASSSLSVLRQAQCALHRSSAGPSTHIRAAVPSQQRYYAQKRIITQKPVVSGSYKGGKDGGDKIKDPRSKSKSGHPVFTPLPVSQLQDPIFQSDRRSETLDVEPFNPDLTTSAYVGNVVAFTPTETDPIRIFGVPTNVLLDHRIASKPLNVIRDVTVTTIDRLQAAAETPSSQTRLVMTGSAGCGKSVLLLQAVEYAEKTGWLVLYIPRAVSIVNSSTTHIYDLRTQTYHQPTFAYQTLMRFLTVNRDRLQNLKTTVDVPLDRRSTVPAGDGLVDLIEIGLRDPFLAPTVLTAVMEELEKQTSYPVLLAVDDFQALYCKTAYRDPHFILIKPWHLSMPRLLLEYASGKKSFARGAVLGAVSAKTTHFKLPIELRKSLGLPDETPASRYTKMSKTALEYAQGLEALPVPEKLQMDEAASLFEAWAKDKALNPEVSKDELFISEYTAAAGNARGFVKGLLTTLTL</sequence>
<keyword evidence="3" id="KW-0809">Transit peptide</keyword>
<dbReference type="GO" id="GO:0003735">
    <property type="term" value="F:structural constituent of ribosome"/>
    <property type="evidence" value="ECO:0007669"/>
    <property type="project" value="TreeGrafter"/>
</dbReference>
<comment type="similarity">
    <text evidence="2">Belongs to the mitochondrion-specific ribosomal protein mS29 family.</text>
</comment>
<dbReference type="STRING" id="1314782.A0A165SIP4"/>
<accession>A0A165SIP4</accession>
<keyword evidence="4" id="KW-0689">Ribosomal protein</keyword>
<comment type="subcellular location">
    <subcellularLocation>
        <location evidence="1">Mitochondrion</location>
    </subcellularLocation>
</comment>